<keyword evidence="3" id="KW-1185">Reference proteome</keyword>
<evidence type="ECO:0000313" key="2">
    <source>
        <dbReference type="EMBL" id="KAK7246322.1"/>
    </source>
</evidence>
<dbReference type="EMBL" id="JAYWIO010000008">
    <property type="protein sequence ID" value="KAK7246322.1"/>
    <property type="molecule type" value="Genomic_DNA"/>
</dbReference>
<gene>
    <name evidence="2" type="ORF">RIF29_41186</name>
</gene>
<sequence>MLKRFLSNVERQDYFGCIFLSNPLTQTPLYLIVFSISFYPFSLPFSSLHLYLPLTTSNSFLDWQSALLLFSALSLYFSFALNLKVTFLRLMFPTLKIDV</sequence>
<name>A0AAN9EAS6_CROPI</name>
<proteinExistence type="predicted"/>
<reference evidence="2 3" key="1">
    <citation type="submission" date="2024-01" db="EMBL/GenBank/DDBJ databases">
        <title>The genomes of 5 underutilized Papilionoideae crops provide insights into root nodulation and disease resistanc.</title>
        <authorList>
            <person name="Yuan L."/>
        </authorList>
    </citation>
    <scope>NUCLEOTIDE SEQUENCE [LARGE SCALE GENOMIC DNA]</scope>
    <source>
        <strain evidence="2">ZHUSHIDOU_FW_LH</strain>
        <tissue evidence="2">Leaf</tissue>
    </source>
</reference>
<comment type="caution">
    <text evidence="2">The sequence shown here is derived from an EMBL/GenBank/DDBJ whole genome shotgun (WGS) entry which is preliminary data.</text>
</comment>
<evidence type="ECO:0000313" key="3">
    <source>
        <dbReference type="Proteomes" id="UP001372338"/>
    </source>
</evidence>
<keyword evidence="1" id="KW-0472">Membrane</keyword>
<organism evidence="2 3">
    <name type="scientific">Crotalaria pallida</name>
    <name type="common">Smooth rattlebox</name>
    <name type="synonym">Crotalaria striata</name>
    <dbReference type="NCBI Taxonomy" id="3830"/>
    <lineage>
        <taxon>Eukaryota</taxon>
        <taxon>Viridiplantae</taxon>
        <taxon>Streptophyta</taxon>
        <taxon>Embryophyta</taxon>
        <taxon>Tracheophyta</taxon>
        <taxon>Spermatophyta</taxon>
        <taxon>Magnoliopsida</taxon>
        <taxon>eudicotyledons</taxon>
        <taxon>Gunneridae</taxon>
        <taxon>Pentapetalae</taxon>
        <taxon>rosids</taxon>
        <taxon>fabids</taxon>
        <taxon>Fabales</taxon>
        <taxon>Fabaceae</taxon>
        <taxon>Papilionoideae</taxon>
        <taxon>50 kb inversion clade</taxon>
        <taxon>genistoids sensu lato</taxon>
        <taxon>core genistoids</taxon>
        <taxon>Crotalarieae</taxon>
        <taxon>Crotalaria</taxon>
    </lineage>
</organism>
<feature type="transmembrane region" description="Helical" evidence="1">
    <location>
        <begin position="29"/>
        <end position="51"/>
    </location>
</feature>
<protein>
    <submittedName>
        <fullName evidence="2">Uncharacterized protein</fullName>
    </submittedName>
</protein>
<dbReference type="AlphaFoldDB" id="A0AAN9EAS6"/>
<keyword evidence="1" id="KW-1133">Transmembrane helix</keyword>
<accession>A0AAN9EAS6</accession>
<evidence type="ECO:0000256" key="1">
    <source>
        <dbReference type="SAM" id="Phobius"/>
    </source>
</evidence>
<dbReference type="Proteomes" id="UP001372338">
    <property type="component" value="Unassembled WGS sequence"/>
</dbReference>
<keyword evidence="1" id="KW-0812">Transmembrane</keyword>
<feature type="transmembrane region" description="Helical" evidence="1">
    <location>
        <begin position="63"/>
        <end position="83"/>
    </location>
</feature>